<dbReference type="AlphaFoldDB" id="A0A1I8FKR3"/>
<name>A0A1I8FKR3_9PLAT</name>
<dbReference type="Proteomes" id="UP000095280">
    <property type="component" value="Unplaced"/>
</dbReference>
<protein>
    <submittedName>
        <fullName evidence="2">SAM-dependent methyltransferase</fullName>
    </submittedName>
</protein>
<accession>A0A1I8FKR3</accession>
<dbReference type="WBParaSite" id="maker-unitig_36960-snap-gene-0.3-mRNA-1">
    <property type="protein sequence ID" value="maker-unitig_36960-snap-gene-0.3-mRNA-1"/>
    <property type="gene ID" value="maker-unitig_36960-snap-gene-0.3"/>
</dbReference>
<reference evidence="2" key="1">
    <citation type="submission" date="2016-11" db="UniProtKB">
        <authorList>
            <consortium name="WormBaseParasite"/>
        </authorList>
    </citation>
    <scope>IDENTIFICATION</scope>
</reference>
<proteinExistence type="predicted"/>
<sequence>MLESMFGIYPGERREYLASRLRTRPRLRLAVAANRADRRASRL</sequence>
<keyword evidence="1" id="KW-1185">Reference proteome</keyword>
<evidence type="ECO:0000313" key="1">
    <source>
        <dbReference type="Proteomes" id="UP000095280"/>
    </source>
</evidence>
<evidence type="ECO:0000313" key="2">
    <source>
        <dbReference type="WBParaSite" id="maker-unitig_36960-snap-gene-0.3-mRNA-1"/>
    </source>
</evidence>
<organism evidence="1 2">
    <name type="scientific">Macrostomum lignano</name>
    <dbReference type="NCBI Taxonomy" id="282301"/>
    <lineage>
        <taxon>Eukaryota</taxon>
        <taxon>Metazoa</taxon>
        <taxon>Spiralia</taxon>
        <taxon>Lophotrochozoa</taxon>
        <taxon>Platyhelminthes</taxon>
        <taxon>Rhabditophora</taxon>
        <taxon>Macrostomorpha</taxon>
        <taxon>Macrostomida</taxon>
        <taxon>Macrostomidae</taxon>
        <taxon>Macrostomum</taxon>
    </lineage>
</organism>